<comment type="subunit">
    <text evidence="2 7">Heterodimer of SbcC and SbcD.</text>
</comment>
<dbReference type="Pfam" id="PF00149">
    <property type="entry name" value="Metallophos"/>
    <property type="match status" value="1"/>
</dbReference>
<dbReference type="InterPro" id="IPR004593">
    <property type="entry name" value="SbcD"/>
</dbReference>
<dbReference type="Pfam" id="PF12320">
    <property type="entry name" value="SbcD_C"/>
    <property type="match status" value="1"/>
</dbReference>
<sequence length="392" mass="41644">MRLLHTSDWHLGRSFHQVGLLDAQAQYLDHLVETVRSESVDAVLVSGDVYDRAMPAPDTVALLSETVTRLVAAGTVVVLSSGNHDSAIRLGFASELLARTGLHIRSSLDSIGTPVMVGDVAVHPLPYLEPAVAADPLGTTERTHAGVLGAAMARVNADRVARGGRSVVMGHAFVTGGATSDSERDISVGGVGAVHPRTFAGHDYVALGHLHGRQQVSDTVRYSGSPVPLSFSEHRQTKGAWLVDLDDTGVHVEAVDAPVGRPLAVLRGDLEDLLADPRHAHAEGAWCQVTLTDAVRPAAAMEQLRRRFPHTLVLQFDPQGAPVPVRSYAQRATAEQPLDVCCNFLDHVRGGQAPTDAERAVLATAVESVRTGHATRDDEGQLAATRRRVGAA</sequence>
<name>A0ABP6GT45_9MICO</name>
<feature type="domain" description="Nuclease SbcCD subunit D C-terminal" evidence="10">
    <location>
        <begin position="260"/>
        <end position="347"/>
    </location>
</feature>
<keyword evidence="4 7" id="KW-0540">Nuclease</keyword>
<evidence type="ECO:0000256" key="7">
    <source>
        <dbReference type="RuleBase" id="RU363069"/>
    </source>
</evidence>
<dbReference type="EMBL" id="BAAARN010000001">
    <property type="protein sequence ID" value="GAA2730832.1"/>
    <property type="molecule type" value="Genomic_DNA"/>
</dbReference>
<protein>
    <recommendedName>
        <fullName evidence="3 7">Nuclease SbcCD subunit D</fullName>
    </recommendedName>
</protein>
<dbReference type="InterPro" id="IPR050535">
    <property type="entry name" value="DNA_Repair-Maintenance_Comp"/>
</dbReference>
<keyword evidence="7" id="KW-0255">Endonuclease</keyword>
<organism evidence="11 12">
    <name type="scientific">Pedococcus aerophilus</name>
    <dbReference type="NCBI Taxonomy" id="436356"/>
    <lineage>
        <taxon>Bacteria</taxon>
        <taxon>Bacillati</taxon>
        <taxon>Actinomycetota</taxon>
        <taxon>Actinomycetes</taxon>
        <taxon>Micrococcales</taxon>
        <taxon>Intrasporangiaceae</taxon>
        <taxon>Pedococcus</taxon>
    </lineage>
</organism>
<keyword evidence="5 7" id="KW-0378">Hydrolase</keyword>
<dbReference type="InterPro" id="IPR041796">
    <property type="entry name" value="Mre11_N"/>
</dbReference>
<dbReference type="PANTHER" id="PTHR30337:SF0">
    <property type="entry name" value="NUCLEASE SBCCD SUBUNIT D"/>
    <property type="match status" value="1"/>
</dbReference>
<dbReference type="GO" id="GO:0004527">
    <property type="term" value="F:exonuclease activity"/>
    <property type="evidence" value="ECO:0007669"/>
    <property type="project" value="UniProtKB-KW"/>
</dbReference>
<evidence type="ECO:0000256" key="1">
    <source>
        <dbReference type="ARBA" id="ARBA00010555"/>
    </source>
</evidence>
<feature type="region of interest" description="Disordered" evidence="8">
    <location>
        <begin position="371"/>
        <end position="392"/>
    </location>
</feature>
<evidence type="ECO:0000256" key="5">
    <source>
        <dbReference type="ARBA" id="ARBA00022801"/>
    </source>
</evidence>
<dbReference type="PANTHER" id="PTHR30337">
    <property type="entry name" value="COMPONENT OF ATP-DEPENDENT DSDNA EXONUCLEASE"/>
    <property type="match status" value="1"/>
</dbReference>
<comment type="caution">
    <text evidence="11">The sequence shown here is derived from an EMBL/GenBank/DDBJ whole genome shotgun (WGS) entry which is preliminary data.</text>
</comment>
<evidence type="ECO:0000256" key="2">
    <source>
        <dbReference type="ARBA" id="ARBA00011322"/>
    </source>
</evidence>
<keyword evidence="7" id="KW-0235">DNA replication</keyword>
<dbReference type="InterPro" id="IPR026843">
    <property type="entry name" value="SbcD_C"/>
</dbReference>
<dbReference type="SUPFAM" id="SSF56300">
    <property type="entry name" value="Metallo-dependent phosphatases"/>
    <property type="match status" value="1"/>
</dbReference>
<keyword evidence="7" id="KW-0233">DNA recombination</keyword>
<keyword evidence="12" id="KW-1185">Reference proteome</keyword>
<dbReference type="Proteomes" id="UP001501326">
    <property type="component" value="Unassembled WGS sequence"/>
</dbReference>
<comment type="function">
    <text evidence="7">SbcCD cleaves DNA hairpin structures. These structures can inhibit DNA replication and are intermediates in certain DNA recombination reactions. The complex acts as a 3'-&gt;5' double strand exonuclease that can open hairpins. It also has a 5' single-strand endonuclease activity.</text>
</comment>
<evidence type="ECO:0000256" key="6">
    <source>
        <dbReference type="ARBA" id="ARBA00022839"/>
    </source>
</evidence>
<proteinExistence type="inferred from homology"/>
<evidence type="ECO:0000313" key="11">
    <source>
        <dbReference type="EMBL" id="GAA2730832.1"/>
    </source>
</evidence>
<gene>
    <name evidence="7" type="primary">sbcD</name>
    <name evidence="11" type="ORF">GCM10009867_03110</name>
</gene>
<feature type="domain" description="Calcineurin-like phosphoesterase" evidence="9">
    <location>
        <begin position="1"/>
        <end position="96"/>
    </location>
</feature>
<dbReference type="RefSeq" id="WP_344189595.1">
    <property type="nucleotide sequence ID" value="NZ_BAAARN010000001.1"/>
</dbReference>
<dbReference type="NCBIfam" id="TIGR00619">
    <property type="entry name" value="sbcd"/>
    <property type="match status" value="1"/>
</dbReference>
<accession>A0ABP6GT45</accession>
<reference evidence="12" key="1">
    <citation type="journal article" date="2019" name="Int. J. Syst. Evol. Microbiol.">
        <title>The Global Catalogue of Microorganisms (GCM) 10K type strain sequencing project: providing services to taxonomists for standard genome sequencing and annotation.</title>
        <authorList>
            <consortium name="The Broad Institute Genomics Platform"/>
            <consortium name="The Broad Institute Genome Sequencing Center for Infectious Disease"/>
            <person name="Wu L."/>
            <person name="Ma J."/>
        </authorList>
    </citation>
    <scope>NUCLEOTIDE SEQUENCE [LARGE SCALE GENOMIC DNA]</scope>
    <source>
        <strain evidence="12">JCM 16378</strain>
    </source>
</reference>
<dbReference type="Gene3D" id="3.60.21.10">
    <property type="match status" value="1"/>
</dbReference>
<comment type="similarity">
    <text evidence="1 7">Belongs to the SbcD family.</text>
</comment>
<evidence type="ECO:0000259" key="9">
    <source>
        <dbReference type="Pfam" id="PF00149"/>
    </source>
</evidence>
<keyword evidence="6 7" id="KW-0269">Exonuclease</keyword>
<dbReference type="InterPro" id="IPR004843">
    <property type="entry name" value="Calcineurin-like_PHP"/>
</dbReference>
<evidence type="ECO:0000256" key="4">
    <source>
        <dbReference type="ARBA" id="ARBA00022722"/>
    </source>
</evidence>
<evidence type="ECO:0000256" key="3">
    <source>
        <dbReference type="ARBA" id="ARBA00013365"/>
    </source>
</evidence>
<evidence type="ECO:0000313" key="12">
    <source>
        <dbReference type="Proteomes" id="UP001501326"/>
    </source>
</evidence>
<evidence type="ECO:0000259" key="10">
    <source>
        <dbReference type="Pfam" id="PF12320"/>
    </source>
</evidence>
<evidence type="ECO:0000256" key="8">
    <source>
        <dbReference type="SAM" id="MobiDB-lite"/>
    </source>
</evidence>
<dbReference type="InterPro" id="IPR029052">
    <property type="entry name" value="Metallo-depent_PP-like"/>
</dbReference>
<dbReference type="CDD" id="cd00840">
    <property type="entry name" value="MPP_Mre11_N"/>
    <property type="match status" value="1"/>
</dbReference>